<name>A0A0P9DD22_9CHLR</name>
<accession>A0A0P9DD22</accession>
<evidence type="ECO:0000313" key="2">
    <source>
        <dbReference type="EMBL" id="KPV47847.1"/>
    </source>
</evidence>
<organism evidence="2 3">
    <name type="scientific">Kouleothrix aurantiaca</name>
    <dbReference type="NCBI Taxonomy" id="186479"/>
    <lineage>
        <taxon>Bacteria</taxon>
        <taxon>Bacillati</taxon>
        <taxon>Chloroflexota</taxon>
        <taxon>Chloroflexia</taxon>
        <taxon>Chloroflexales</taxon>
        <taxon>Roseiflexineae</taxon>
        <taxon>Roseiflexaceae</taxon>
        <taxon>Kouleothrix</taxon>
    </lineage>
</organism>
<dbReference type="SUPFAM" id="SSF54427">
    <property type="entry name" value="NTF2-like"/>
    <property type="match status" value="1"/>
</dbReference>
<reference evidence="2 3" key="1">
    <citation type="submission" date="2015-09" db="EMBL/GenBank/DDBJ databases">
        <title>Draft genome sequence of Kouleothrix aurantiaca JCM 19913.</title>
        <authorList>
            <person name="Hemp J."/>
        </authorList>
    </citation>
    <scope>NUCLEOTIDE SEQUENCE [LARGE SCALE GENOMIC DNA]</scope>
    <source>
        <strain evidence="2 3">COM-B</strain>
    </source>
</reference>
<sequence>MSTELHDFERFMQEREAAARAYVNGDPAPLADLSARTGDATFFSPAGSVVSGTGTVSARYAEDAKGFATGSDTHFEIIQMGASDGIAYWVGYQRAMAKLRGKDEAVPFDLRVTEIYRREGGNWKMVHRHADALNDKPAK</sequence>
<dbReference type="InterPro" id="IPR027843">
    <property type="entry name" value="DUF4440"/>
</dbReference>
<dbReference type="Gene3D" id="3.10.450.50">
    <property type="match status" value="1"/>
</dbReference>
<dbReference type="AlphaFoldDB" id="A0A0P9DD22"/>
<dbReference type="Pfam" id="PF14534">
    <property type="entry name" value="DUF4440"/>
    <property type="match status" value="1"/>
</dbReference>
<protein>
    <recommendedName>
        <fullName evidence="1">DUF4440 domain-containing protein</fullName>
    </recommendedName>
</protein>
<dbReference type="EMBL" id="LJCR01003176">
    <property type="protein sequence ID" value="KPV47847.1"/>
    <property type="molecule type" value="Genomic_DNA"/>
</dbReference>
<comment type="caution">
    <text evidence="2">The sequence shown here is derived from an EMBL/GenBank/DDBJ whole genome shotgun (WGS) entry which is preliminary data.</text>
</comment>
<proteinExistence type="predicted"/>
<evidence type="ECO:0000313" key="3">
    <source>
        <dbReference type="Proteomes" id="UP000050509"/>
    </source>
</evidence>
<keyword evidence="3" id="KW-1185">Reference proteome</keyword>
<feature type="domain" description="DUF4440" evidence="1">
    <location>
        <begin position="16"/>
        <end position="125"/>
    </location>
</feature>
<gene>
    <name evidence="2" type="ORF">SE17_41240</name>
</gene>
<evidence type="ECO:0000259" key="1">
    <source>
        <dbReference type="Pfam" id="PF14534"/>
    </source>
</evidence>
<dbReference type="Proteomes" id="UP000050509">
    <property type="component" value="Unassembled WGS sequence"/>
</dbReference>
<dbReference type="InterPro" id="IPR032710">
    <property type="entry name" value="NTF2-like_dom_sf"/>
</dbReference>